<proteinExistence type="predicted"/>
<dbReference type="Proteomes" id="UP000593732">
    <property type="component" value="Segment"/>
</dbReference>
<organism evidence="1 2">
    <name type="scientific">Aeromonas phage BUCT551</name>
    <dbReference type="NCBI Taxonomy" id="2776735"/>
    <lineage>
        <taxon>Viruses</taxon>
        <taxon>Duplodnaviria</taxon>
        <taxon>Heunggongvirae</taxon>
        <taxon>Uroviricota</taxon>
        <taxon>Caudoviricetes</taxon>
        <taxon>Casjensviridae</taxon>
        <taxon>Sharonstreetvirus</taxon>
        <taxon>Sharonstreetvirus BUCT551</taxon>
    </lineage>
</organism>
<name>A0A7L8ZJY4_9CAUD</name>
<dbReference type="RefSeq" id="YP_009998318.1">
    <property type="nucleotide sequence ID" value="NC_052986.1"/>
</dbReference>
<protein>
    <submittedName>
        <fullName evidence="1">Uncharacterized protein</fullName>
    </submittedName>
</protein>
<evidence type="ECO:0000313" key="1">
    <source>
        <dbReference type="EMBL" id="QOI69618.1"/>
    </source>
</evidence>
<keyword evidence="2" id="KW-1185">Reference proteome</keyword>
<sequence>MKARVIGNPYNLGNGYYPVGQIVEIERETAHYYVLVKSSYRISKKTLALTGWAGRYAHTIEFEIIADAPDAPAPVPVAMNTEILIATTTAEAETARQVADVAECLGSLGPVAKDYDPISETVARVFARLPVGVAVRDALDRLGDLPFVLTAYPVGAQDMIPNNPIPTATPCPGVLPPPWVYQCGLSGEDFLYTRGEWRQDVEDGNTQRGYWDWVEAQIEEEADAADLEVRQALAAGAVVVLVARELVDAATVAEIGAWLNNGDRDAEFAVFPDDATQVIGNLSDENRVNLEREIRRWLAERDGDGMPHAVVSVGSVWNARPVPSLSLAGAFNLVARSYSGITMELGENLPDANALVITWDRSPGEMVEREVRSAMLAALNKMADALPGCCLSLSVPNEWHGRPVDREGLAAWCGRQGGGDFALSLNALPGPKLAVHWVTGPRPVAGLEAGILADARTWLHEGGTLDAEPADEPAPVEPCRMSIAFPRTWNAHLIDFEMVRAWCAERSHGFKLEPAPTVCEPGGVVASWLSGADPVSVRPGLGRELEALAVDFLNALYPAEPATVAECSPCTARIVVPKTWNGYAVSREPLQAWALDTLGPLFPSVEFDVVTGDRQQSDGVAVKLTSRAEPSALVFPGRTAARDAITAYMVNRLAEVYPGL</sequence>
<dbReference type="GeneID" id="62680904"/>
<reference evidence="1 2" key="1">
    <citation type="submission" date="2020-09" db="EMBL/GenBank/DDBJ databases">
        <authorList>
            <person name="Qin H."/>
            <person name="Tong Y."/>
            <person name="Fan H."/>
            <person name="Song L."/>
            <person name="An X."/>
            <person name="Hu Y."/>
        </authorList>
    </citation>
    <scope>NUCLEOTIDE SEQUENCE [LARGE SCALE GENOMIC DNA]</scope>
</reference>
<accession>A0A7L8ZJY4</accession>
<evidence type="ECO:0000313" key="2">
    <source>
        <dbReference type="Proteomes" id="UP000593732"/>
    </source>
</evidence>
<dbReference type="EMBL" id="MT952005">
    <property type="protein sequence ID" value="QOI69618.1"/>
    <property type="molecule type" value="Genomic_DNA"/>
</dbReference>
<dbReference type="KEGG" id="vg:62680904"/>